<dbReference type="GO" id="GO:0019062">
    <property type="term" value="P:virion attachment to host cell"/>
    <property type="evidence" value="ECO:0007669"/>
    <property type="project" value="UniProtKB-KW"/>
</dbReference>
<keyword evidence="4" id="KW-1161">Viral attachment to host cell</keyword>
<evidence type="ECO:0000259" key="8">
    <source>
        <dbReference type="Pfam" id="PF01664"/>
    </source>
</evidence>
<dbReference type="Gene3D" id="1.20.1270.70">
    <property type="entry name" value="Designed single chain three-helix bundle"/>
    <property type="match status" value="1"/>
</dbReference>
<evidence type="ECO:0000313" key="9">
    <source>
        <dbReference type="EMBL" id="AAP58402.1"/>
    </source>
</evidence>
<evidence type="ECO:0000256" key="7">
    <source>
        <dbReference type="SAM" id="Coils"/>
    </source>
</evidence>
<evidence type="ECO:0000256" key="4">
    <source>
        <dbReference type="ARBA" id="ARBA00022804"/>
    </source>
</evidence>
<dbReference type="Gene3D" id="6.10.250.3380">
    <property type="match status" value="1"/>
</dbReference>
<keyword evidence="3" id="KW-0945">Host-virus interaction</keyword>
<organism evidence="9">
    <name type="scientific">Reovirus type 3 (strain Dearing)</name>
    <name type="common">T3D</name>
    <name type="synonym">Mammalian orthoreovirus 3</name>
    <dbReference type="NCBI Taxonomy" id="10886"/>
    <lineage>
        <taxon>Viruses</taxon>
        <taxon>Riboviria</taxon>
        <taxon>Orthornavirae</taxon>
        <taxon>Duplornaviricota</taxon>
        <taxon>Resentoviricetes</taxon>
        <taxon>Reovirales</taxon>
        <taxon>Spinareoviridae</taxon>
        <taxon>Orthoreovirus</taxon>
        <taxon>Orthoreovirus mammalis</taxon>
        <taxon>Mammalian orthoreovirus</taxon>
    </lineage>
</organism>
<feature type="coiled-coil region" evidence="7">
    <location>
        <begin position="46"/>
        <end position="150"/>
    </location>
</feature>
<protein>
    <submittedName>
        <fullName evidence="9">Viral attachment protein sigma 1</fullName>
    </submittedName>
</protein>
<dbReference type="Pfam" id="PF01664">
    <property type="entry name" value="Reo_sigma1"/>
    <property type="match status" value="1"/>
</dbReference>
<reference evidence="9" key="1">
    <citation type="journal article" date="2004" name="J. Infect. Dis.">
        <title>Isolation and molecular characterization of a novel type 3 reovirus from a child with meningitis.</title>
        <authorList>
            <person name="Tyler K.L."/>
            <person name="Barton E.S."/>
            <person name="Ibach M.L."/>
            <person name="Robinson C."/>
            <person name="Campbell J.A."/>
            <person name="O'Donnell S.M."/>
            <person name="Valyi-Nagy T."/>
            <person name="Clarke P."/>
            <person name="Wetzel J.D."/>
            <person name="Dermody T.S."/>
        </authorList>
    </citation>
    <scope>NUCLEOTIDE SEQUENCE</scope>
    <source>
        <strain evidence="9">T3/Human/Colorado/1996</strain>
    </source>
</reference>
<keyword evidence="5" id="KW-0946">Virion</keyword>
<dbReference type="Gene3D" id="2.10.25.20">
    <property type="entry name" value="reovirus attachment protein sigma1, domain 1"/>
    <property type="match status" value="1"/>
</dbReference>
<dbReference type="SUPFAM" id="SSF57997">
    <property type="entry name" value="Tropomyosin"/>
    <property type="match status" value="1"/>
</dbReference>
<dbReference type="GO" id="GO:0046718">
    <property type="term" value="P:symbiont entry into host cell"/>
    <property type="evidence" value="ECO:0007669"/>
    <property type="project" value="UniProtKB-KW"/>
</dbReference>
<sequence length="455" mass="49175">MDPRTREEVIRIVLTLTGDNGTTKSKDFESRIQALEQTSKIHSTSLLRLTQQLDDANRRIIALEQSRDSLVASVSDAQLAISRLEDAVASVKNTTDGLSTSVTQLGERVGGVETGFEGLRHDYDALITRVDAAERKVDALTTELATLTLRVTTMETGIESRLSTLERTAVTSTSAPLSIRNNRITIGLNDGLNVQGNNLAIRLPGSTGLNIQNGGLQFRIDTTQFQIVNNNLTLKSTVLDPLISRLDAIEHSYVASVAAPLRLNPTTRVLDLLTDSAALEVNSSGQLTVKSLTPALKYPIADISGSIGMSPSYRFRQAMWVGLVSYSGSGLNWRIQVNADIFIVDDYIHICLPAFNGFTIADGGDLSLSFVTGLLPPLLTGDTEPAFHTDVVTYGARTVAIGLSAGGAPQYVCKNLWIEQWLDGVLRLRVEGGGSITHSNSAWPAMTLSYPRSFT</sequence>
<dbReference type="SUPFAM" id="SSF51225">
    <property type="entry name" value="Fibre shaft of virus attachment proteins"/>
    <property type="match status" value="1"/>
</dbReference>
<dbReference type="InterPro" id="IPR008982">
    <property type="entry name" value="Adenovirus_pIV-like_att"/>
</dbReference>
<evidence type="ECO:0000256" key="3">
    <source>
        <dbReference type="ARBA" id="ARBA00022581"/>
    </source>
</evidence>
<accession>Q7TER9</accession>
<proteinExistence type="predicted"/>
<evidence type="ECO:0000256" key="2">
    <source>
        <dbReference type="ARBA" id="ARBA00022561"/>
    </source>
</evidence>
<comment type="subcellular location">
    <subcellularLocation>
        <location evidence="1">Virion</location>
    </subcellularLocation>
</comment>
<evidence type="ECO:0000256" key="6">
    <source>
        <dbReference type="ARBA" id="ARBA00023296"/>
    </source>
</evidence>
<evidence type="ECO:0000256" key="5">
    <source>
        <dbReference type="ARBA" id="ARBA00022844"/>
    </source>
</evidence>
<dbReference type="Gene3D" id="6.20.10.20">
    <property type="match status" value="1"/>
</dbReference>
<dbReference type="SUPFAM" id="SSF49835">
    <property type="entry name" value="Virus attachment protein globular domain"/>
    <property type="match status" value="1"/>
</dbReference>
<dbReference type="InterPro" id="IPR009013">
    <property type="entry name" value="Attachment_protein_shaft_sf"/>
</dbReference>
<dbReference type="GO" id="GO:0007155">
    <property type="term" value="P:cell adhesion"/>
    <property type="evidence" value="ECO:0007669"/>
    <property type="project" value="InterPro"/>
</dbReference>
<keyword evidence="7" id="KW-0175">Coiled coil</keyword>
<name>Q7TER9_REOVD</name>
<dbReference type="Gene3D" id="2.60.90.20">
    <property type="entry name" value="Virus attachment protein , globular domain"/>
    <property type="match status" value="1"/>
</dbReference>
<dbReference type="InterPro" id="IPR002592">
    <property type="entry name" value="S1_C"/>
</dbReference>
<keyword evidence="6" id="KW-1160">Virus entry into host cell</keyword>
<dbReference type="EMBL" id="AY302467">
    <property type="protein sequence ID" value="AAP58402.1"/>
    <property type="molecule type" value="Genomic_RNA"/>
</dbReference>
<feature type="domain" description="Outer capsid protein sigma-1 C-terminal" evidence="8">
    <location>
        <begin position="242"/>
        <end position="451"/>
    </location>
</feature>
<keyword evidence="2" id="KW-0167">Capsid protein</keyword>
<dbReference type="GO" id="GO:0019028">
    <property type="term" value="C:viral capsid"/>
    <property type="evidence" value="ECO:0007669"/>
    <property type="project" value="UniProtKB-KW"/>
</dbReference>
<organismHost>
    <name type="scientific">Mammalia</name>
    <name type="common">mammals</name>
    <dbReference type="NCBI Taxonomy" id="40674"/>
</organismHost>
<evidence type="ECO:0000256" key="1">
    <source>
        <dbReference type="ARBA" id="ARBA00004328"/>
    </source>
</evidence>